<protein>
    <submittedName>
        <fullName evidence="2">Putative baseplate assembly protein</fullName>
    </submittedName>
</protein>
<organism evidence="2 3">
    <name type="scientific">Mangrovactinospora gilvigrisea</name>
    <dbReference type="NCBI Taxonomy" id="1428644"/>
    <lineage>
        <taxon>Bacteria</taxon>
        <taxon>Bacillati</taxon>
        <taxon>Actinomycetota</taxon>
        <taxon>Actinomycetes</taxon>
        <taxon>Kitasatosporales</taxon>
        <taxon>Streptomycetaceae</taxon>
        <taxon>Mangrovactinospora</taxon>
    </lineage>
</organism>
<dbReference type="AlphaFoldDB" id="A0A1J7BCI8"/>
<dbReference type="NCBIfam" id="TIGR02243">
    <property type="entry name" value="putative baseplate assembly protein"/>
    <property type="match status" value="1"/>
</dbReference>
<dbReference type="Pfam" id="PF26078">
    <property type="entry name" value="Baseplate_J_M"/>
    <property type="match status" value="1"/>
</dbReference>
<proteinExistence type="predicted"/>
<evidence type="ECO:0000313" key="3">
    <source>
        <dbReference type="Proteomes" id="UP000243342"/>
    </source>
</evidence>
<accession>A0A1J7BCI8</accession>
<evidence type="ECO:0000259" key="1">
    <source>
        <dbReference type="Pfam" id="PF26078"/>
    </source>
</evidence>
<dbReference type="RefSeq" id="WP_071657685.1">
    <property type="nucleotide sequence ID" value="NZ_MLCF01000099.1"/>
</dbReference>
<dbReference type="EMBL" id="MLCF01000099">
    <property type="protein sequence ID" value="OIV36366.1"/>
    <property type="molecule type" value="Genomic_DNA"/>
</dbReference>
<reference evidence="2 3" key="1">
    <citation type="submission" date="2016-10" db="EMBL/GenBank/DDBJ databases">
        <title>Genome sequence of Streptomyces gilvigriseus MUSC 26.</title>
        <authorList>
            <person name="Lee L.-H."/>
            <person name="Ser H.-L."/>
        </authorList>
    </citation>
    <scope>NUCLEOTIDE SEQUENCE [LARGE SCALE GENOMIC DNA]</scope>
    <source>
        <strain evidence="2 3">MUSC 26</strain>
    </source>
</reference>
<dbReference type="OrthoDB" id="9027184at2"/>
<sequence>MALPAPNLDDRRFQQFVDDAKRYVQRRCPEWTDHNVSDPGVTLIEAVAHMLDQVSYRFNRVPDRNYLAFLDLLGVTLYPAAAARAEVTFRLSAPRPQPVVLAAGTEVATRRTEVEDAVVFATAEELRIVPCDLDALLVQPAPEADGGAGRLSDRTTEMLDGKDVPVFSAPPREGDALMLGLTAPVPHCLVALRLDSRVDGVGVDPRQPPLRWEAWTADGWTACEVEEDTTGGLNRPGEVLLHVPGGHAASRIGRREAGWLRCRVVPAEPGQPFYSVSPTVRSASAFTIGGTTLAEHAETVREEVLGSSSGVPGQRFSLAHGPVVAGEPPVLVQTARAGADDGDGGWQDWAVVPDFAGSGPEDRHVTLDAATGEVSFGPAVRQSDGALRAFGAVPPRDAVVRAARYRIGGGRRGNVARGAINVLRSSVPFVAEVVNREAASGGVDAETVDEAKLRAPITLRTQERAVTQRDYEELARRAAPGVARLRCLAADDPDDAHSGGPGAVRVLVVPQAVPDEGGRLRFEQLVPDDELLAAISRHLDERRPIGTRLAVGPPFYQGVTVVAVVHAFAGASGERVRTAAQAALHGYLDPLTGGPDGTGWPFGRPVHAGEVYAVLQRVPGVELVDEVQLHPADPLTGLRGEATDRVQLAAGALVFPFDHRVRVIA</sequence>
<gene>
    <name evidence="2" type="ORF">BIV57_16710</name>
</gene>
<feature type="domain" description="Baseplate J-like central" evidence="1">
    <location>
        <begin position="467"/>
        <end position="551"/>
    </location>
</feature>
<name>A0A1J7BCI8_9ACTN</name>
<dbReference type="STRING" id="1428644.BIV57_16710"/>
<keyword evidence="3" id="KW-1185">Reference proteome</keyword>
<comment type="caution">
    <text evidence="2">The sequence shown here is derived from an EMBL/GenBank/DDBJ whole genome shotgun (WGS) entry which is preliminary data.</text>
</comment>
<dbReference type="InterPro" id="IPR011749">
    <property type="entry name" value="CHP02243"/>
</dbReference>
<dbReference type="InterPro" id="IPR058531">
    <property type="entry name" value="Baseplate_J_M"/>
</dbReference>
<dbReference type="Proteomes" id="UP000243342">
    <property type="component" value="Unassembled WGS sequence"/>
</dbReference>
<evidence type="ECO:0000313" key="2">
    <source>
        <dbReference type="EMBL" id="OIV36366.1"/>
    </source>
</evidence>